<keyword evidence="2" id="KW-0378">Hydrolase</keyword>
<dbReference type="PANTHER" id="PTHR46112:SF2">
    <property type="entry name" value="XAA-PRO AMINOPEPTIDASE P-RELATED"/>
    <property type="match status" value="1"/>
</dbReference>
<name>A0A2S9Q6A5_9HYPH</name>
<dbReference type="CDD" id="cd01066">
    <property type="entry name" value="APP_MetAP"/>
    <property type="match status" value="1"/>
</dbReference>
<dbReference type="Pfam" id="PF00557">
    <property type="entry name" value="Peptidase_M24"/>
    <property type="match status" value="1"/>
</dbReference>
<sequence length="422" mass="45488">MSSSENSARSNHWRVWADRLAASGITIVNDADSGTDMRVLATELRTKVFAEVPCEVAMIVSSDTINKSYLSGYVSMAHDLAPTYRSAVLASRDGASLVVSAADAGPALDLLGDPDLLYRYGVFHFATAALGPAGFGRPASTGFEDAFVEALRTLRPASGIVGVDRTNDDLVWNLCREMFGDRAVIDVTLDIARARATKTTGEVARLRTAARLIENGFRWVIENARAGMTEFDLTAGITGNIVAGGGIPRFVSVTTGSRSALADAYPTRRTIAKGEMIRIDAGCTVDGYWSDIARTFVFGEPDARQRRIYEALRVGLDEELAAVRAGIAANELFGVAVEAVRTNGLPEYRRQHCGHGIGLRSYDSPLINPTDATPLVEGMCLCLETPYYELGVDGMMVEDTVCVTATGHESLMTMPRELFILP</sequence>
<organism evidence="2 3">
    <name type="scientific">Labrys okinawensis</name>
    <dbReference type="NCBI Taxonomy" id="346911"/>
    <lineage>
        <taxon>Bacteria</taxon>
        <taxon>Pseudomonadati</taxon>
        <taxon>Pseudomonadota</taxon>
        <taxon>Alphaproteobacteria</taxon>
        <taxon>Hyphomicrobiales</taxon>
        <taxon>Xanthobacteraceae</taxon>
        <taxon>Labrys</taxon>
    </lineage>
</organism>
<protein>
    <submittedName>
        <fullName evidence="2">Aminopeptidase P family protein</fullName>
    </submittedName>
</protein>
<dbReference type="Gene3D" id="3.90.230.10">
    <property type="entry name" value="Creatinase/methionine aminopeptidase superfamily"/>
    <property type="match status" value="1"/>
</dbReference>
<evidence type="ECO:0000259" key="1">
    <source>
        <dbReference type="Pfam" id="PF00557"/>
    </source>
</evidence>
<dbReference type="EMBL" id="PUEJ01000011">
    <property type="protein sequence ID" value="PRH84867.1"/>
    <property type="molecule type" value="Genomic_DNA"/>
</dbReference>
<gene>
    <name evidence="2" type="ORF">C5L14_25400</name>
</gene>
<accession>A0A2S9Q6A5</accession>
<dbReference type="InterPro" id="IPR050659">
    <property type="entry name" value="Peptidase_M24B"/>
</dbReference>
<feature type="domain" description="Peptidase M24" evidence="1">
    <location>
        <begin position="205"/>
        <end position="405"/>
    </location>
</feature>
<keyword evidence="2" id="KW-0031">Aminopeptidase</keyword>
<dbReference type="SUPFAM" id="SSF55920">
    <property type="entry name" value="Creatinase/aminopeptidase"/>
    <property type="match status" value="1"/>
</dbReference>
<keyword evidence="3" id="KW-1185">Reference proteome</keyword>
<dbReference type="OrthoDB" id="9806388at2"/>
<dbReference type="PANTHER" id="PTHR46112">
    <property type="entry name" value="AMINOPEPTIDASE"/>
    <property type="match status" value="1"/>
</dbReference>
<comment type="caution">
    <text evidence="2">The sequence shown here is derived from an EMBL/GenBank/DDBJ whole genome shotgun (WGS) entry which is preliminary data.</text>
</comment>
<dbReference type="GO" id="GO:0004177">
    <property type="term" value="F:aminopeptidase activity"/>
    <property type="evidence" value="ECO:0007669"/>
    <property type="project" value="UniProtKB-KW"/>
</dbReference>
<dbReference type="Proteomes" id="UP000237682">
    <property type="component" value="Unassembled WGS sequence"/>
</dbReference>
<dbReference type="InterPro" id="IPR036005">
    <property type="entry name" value="Creatinase/aminopeptidase-like"/>
</dbReference>
<keyword evidence="2" id="KW-0645">Protease</keyword>
<evidence type="ECO:0000313" key="3">
    <source>
        <dbReference type="Proteomes" id="UP000237682"/>
    </source>
</evidence>
<evidence type="ECO:0000313" key="2">
    <source>
        <dbReference type="EMBL" id="PRH84867.1"/>
    </source>
</evidence>
<reference evidence="2 3" key="1">
    <citation type="submission" date="2018-02" db="EMBL/GenBank/DDBJ databases">
        <title>Whole genome sequencing of endophytic bacterium.</title>
        <authorList>
            <person name="Eedara R."/>
            <person name="Podile A.R."/>
        </authorList>
    </citation>
    <scope>NUCLEOTIDE SEQUENCE [LARGE SCALE GENOMIC DNA]</scope>
    <source>
        <strain evidence="2 3">RP1T</strain>
    </source>
</reference>
<proteinExistence type="predicted"/>
<dbReference type="InterPro" id="IPR000994">
    <property type="entry name" value="Pept_M24"/>
</dbReference>
<dbReference type="AlphaFoldDB" id="A0A2S9Q6A5"/>